<name>A0A8D4SSV3_9GAMM</name>
<dbReference type="GO" id="GO:0015628">
    <property type="term" value="P:protein secretion by the type II secretion system"/>
    <property type="evidence" value="ECO:0007669"/>
    <property type="project" value="InterPro"/>
</dbReference>
<gene>
    <name evidence="2" type="ORF">DXZ79_15895</name>
</gene>
<dbReference type="CDD" id="cd24017">
    <property type="entry name" value="ASKHA_T2SSL_N"/>
    <property type="match status" value="1"/>
</dbReference>
<accession>A0A8D4SSV3</accession>
<dbReference type="Proteomes" id="UP000265864">
    <property type="component" value="Chromosome"/>
</dbReference>
<evidence type="ECO:0000313" key="3">
    <source>
        <dbReference type="Proteomes" id="UP000265864"/>
    </source>
</evidence>
<dbReference type="InterPro" id="IPR043129">
    <property type="entry name" value="ATPase_NBD"/>
</dbReference>
<dbReference type="Gene3D" id="3.30.420.380">
    <property type="match status" value="1"/>
</dbReference>
<reference evidence="2 3" key="1">
    <citation type="submission" date="2018-09" db="EMBL/GenBank/DDBJ databases">
        <title>Yersinia kristensenii subsp. rochesterensis subsp. nov., Isolated from Human Feces.</title>
        <authorList>
            <person name="Cunningham S.A."/>
            <person name="Jeraldo P."/>
            <person name="Patel R."/>
        </authorList>
    </citation>
    <scope>NUCLEOTIDE SEQUENCE [LARGE SCALE GENOMIC DNA]</scope>
    <source>
        <strain evidence="2 3">ATCC BAA-2637</strain>
    </source>
</reference>
<dbReference type="InterPro" id="IPR007812">
    <property type="entry name" value="T2SS_protein-GspL"/>
</dbReference>
<dbReference type="Pfam" id="PF05134">
    <property type="entry name" value="T2SSL"/>
    <property type="match status" value="1"/>
</dbReference>
<dbReference type="AlphaFoldDB" id="A0A8D4SSV3"/>
<proteinExistence type="predicted"/>
<organism evidence="2 3">
    <name type="scientific">Yersinia rochesterensis</name>
    <dbReference type="NCBI Taxonomy" id="1604335"/>
    <lineage>
        <taxon>Bacteria</taxon>
        <taxon>Pseudomonadati</taxon>
        <taxon>Pseudomonadota</taxon>
        <taxon>Gammaproteobacteria</taxon>
        <taxon>Enterobacterales</taxon>
        <taxon>Yersiniaceae</taxon>
        <taxon>Yersinia</taxon>
    </lineage>
</organism>
<dbReference type="GO" id="GO:0015627">
    <property type="term" value="C:type II protein secretion system complex"/>
    <property type="evidence" value="ECO:0007669"/>
    <property type="project" value="InterPro"/>
</dbReference>
<dbReference type="GO" id="GO:0009276">
    <property type="term" value="C:Gram-negative-bacterium-type cell wall"/>
    <property type="evidence" value="ECO:0007669"/>
    <property type="project" value="InterPro"/>
</dbReference>
<dbReference type="EMBL" id="CP032482">
    <property type="protein sequence ID" value="AYD45049.1"/>
    <property type="molecule type" value="Genomic_DNA"/>
</dbReference>
<sequence length="410" mass="47367">MRKILSYYNGDLVLVKNIKRVDSPRTTLVIRLGSHASDPIYWYAKIEGAENGKYGKLDHHTELKSISLWFNSDVRILIPASFVIFRRVRIKNKEILNNKKSLAFSIERSIISNIDDFHIVTLKVDSAFCYIAAIEHELMNFWLGWLKDAGISATAMIPDVLTLPFSDEEWFSIKLGNEWLIRNGDMSGFSIKEDIFEVLYRSKSLSLPENLLSHLDVQTLSSHSTHYCEVLRIMANNLEHNNVNLLSGRYYRHRKKIAHNTPVLRTGYLCFLLSIVMCLNSWLHNIDILRDIHMLNVVLQDFYTQYPVIKKYENTESINVHKGIYNIHMIDHDFIGFLHMSSEVFGKTDIAINSLVFDKEKNKISFNVTAPKGREINLALNEVDDENKRFSISKVINDNGTNDITFECCL</sequence>
<dbReference type="SUPFAM" id="SSF53067">
    <property type="entry name" value="Actin-like ATPase domain"/>
    <property type="match status" value="2"/>
</dbReference>
<evidence type="ECO:0000259" key="1">
    <source>
        <dbReference type="Pfam" id="PF05134"/>
    </source>
</evidence>
<protein>
    <submittedName>
        <fullName evidence="2">General secretion pathway protein GspL</fullName>
    </submittedName>
</protein>
<dbReference type="NCBIfam" id="TIGR01709">
    <property type="entry name" value="typeII_sec_gspL"/>
    <property type="match status" value="1"/>
</dbReference>
<feature type="domain" description="GspL cytoplasmic actin-ATPase-like" evidence="1">
    <location>
        <begin position="28"/>
        <end position="251"/>
    </location>
</feature>
<dbReference type="InterPro" id="IPR024230">
    <property type="entry name" value="GspL_cyto_dom"/>
</dbReference>
<evidence type="ECO:0000313" key="2">
    <source>
        <dbReference type="EMBL" id="AYD45049.1"/>
    </source>
</evidence>
<dbReference type="Gene3D" id="3.30.420.370">
    <property type="match status" value="1"/>
</dbReference>